<feature type="transmembrane region" description="Helical" evidence="1">
    <location>
        <begin position="121"/>
        <end position="142"/>
    </location>
</feature>
<evidence type="ECO:0000256" key="1">
    <source>
        <dbReference type="SAM" id="Phobius"/>
    </source>
</evidence>
<evidence type="ECO:0000313" key="3">
    <source>
        <dbReference type="EMBL" id="KAB1160549.1"/>
    </source>
</evidence>
<dbReference type="InterPro" id="IPR013099">
    <property type="entry name" value="K_chnl_dom"/>
</dbReference>
<gene>
    <name evidence="3" type="ORF">F7018_01350</name>
</gene>
<name>A0A7J5ASM1_9FLAO</name>
<keyword evidence="3" id="KW-0813">Transport</keyword>
<dbReference type="RefSeq" id="WP_150898179.1">
    <property type="nucleotide sequence ID" value="NZ_WAAU01000003.1"/>
</dbReference>
<dbReference type="OrthoDB" id="9799090at2"/>
<dbReference type="SUPFAM" id="SSF81324">
    <property type="entry name" value="Voltage-gated potassium channels"/>
    <property type="match status" value="1"/>
</dbReference>
<keyword evidence="1" id="KW-1133">Transmembrane helix</keyword>
<evidence type="ECO:0000259" key="2">
    <source>
        <dbReference type="Pfam" id="PF07885"/>
    </source>
</evidence>
<feature type="transmembrane region" description="Helical" evidence="1">
    <location>
        <begin position="195"/>
        <end position="215"/>
    </location>
</feature>
<feature type="transmembrane region" description="Helical" evidence="1">
    <location>
        <begin position="88"/>
        <end position="109"/>
    </location>
</feature>
<dbReference type="Pfam" id="PF07885">
    <property type="entry name" value="Ion_trans_2"/>
    <property type="match status" value="1"/>
</dbReference>
<sequence length="225" mass="25681">MKDLYKTLYEHRFETFFFSLLAILFGSLLFPVQFFQEKLMPILFLINIAAGIILISKKKKLFWFFVSLFTLLLFVLGLSMIQNTTTDSYMYVRLGFYFLFYTTVTIAIIKQVWNSKNVNKNVIIGLMSGYISLGLIAFLMFLSVEISNPGSFGGILLEVVSIDEKIDSLLYYAYITLLTIGYGEIIPLTPIAQKASILTGLMGQFYIVIITAVVVEKYIRHSVKN</sequence>
<feature type="transmembrane region" description="Helical" evidence="1">
    <location>
        <begin position="169"/>
        <end position="188"/>
    </location>
</feature>
<keyword evidence="3" id="KW-0406">Ion transport</keyword>
<dbReference type="Proteomes" id="UP000467305">
    <property type="component" value="Unassembled WGS sequence"/>
</dbReference>
<dbReference type="Gene3D" id="1.10.287.70">
    <property type="match status" value="1"/>
</dbReference>
<accession>A0A7J5ASM1</accession>
<feature type="transmembrane region" description="Helical" evidence="1">
    <location>
        <begin position="62"/>
        <end position="82"/>
    </location>
</feature>
<feature type="transmembrane region" description="Helical" evidence="1">
    <location>
        <begin position="38"/>
        <end position="55"/>
    </location>
</feature>
<keyword evidence="1" id="KW-0472">Membrane</keyword>
<dbReference type="GO" id="GO:0034220">
    <property type="term" value="P:monoatomic ion transmembrane transport"/>
    <property type="evidence" value="ECO:0007669"/>
    <property type="project" value="UniProtKB-KW"/>
</dbReference>
<dbReference type="AlphaFoldDB" id="A0A7J5ASM1"/>
<feature type="transmembrane region" description="Helical" evidence="1">
    <location>
        <begin position="12"/>
        <end position="32"/>
    </location>
</feature>
<protein>
    <submittedName>
        <fullName evidence="3">Two pore domain potassium channel family protein</fullName>
    </submittedName>
</protein>
<dbReference type="EMBL" id="WAAU01000003">
    <property type="protein sequence ID" value="KAB1160549.1"/>
    <property type="molecule type" value="Genomic_DNA"/>
</dbReference>
<evidence type="ECO:0000313" key="4">
    <source>
        <dbReference type="Proteomes" id="UP000467305"/>
    </source>
</evidence>
<keyword evidence="3" id="KW-0407">Ion channel</keyword>
<organism evidence="3 4">
    <name type="scientific">Tenacibaculum aiptasiae</name>
    <dbReference type="NCBI Taxonomy" id="426481"/>
    <lineage>
        <taxon>Bacteria</taxon>
        <taxon>Pseudomonadati</taxon>
        <taxon>Bacteroidota</taxon>
        <taxon>Flavobacteriia</taxon>
        <taxon>Flavobacteriales</taxon>
        <taxon>Flavobacteriaceae</taxon>
        <taxon>Tenacibaculum</taxon>
    </lineage>
</organism>
<keyword evidence="4" id="KW-1185">Reference proteome</keyword>
<feature type="domain" description="Potassium channel" evidence="2">
    <location>
        <begin position="169"/>
        <end position="217"/>
    </location>
</feature>
<comment type="caution">
    <text evidence="3">The sequence shown here is derived from an EMBL/GenBank/DDBJ whole genome shotgun (WGS) entry which is preliminary data.</text>
</comment>
<proteinExistence type="predicted"/>
<keyword evidence="1" id="KW-0812">Transmembrane</keyword>
<reference evidence="3 4" key="1">
    <citation type="submission" date="2019-09" db="EMBL/GenBank/DDBJ databases">
        <authorList>
            <person name="Cao W.R."/>
        </authorList>
    </citation>
    <scope>NUCLEOTIDE SEQUENCE [LARGE SCALE GENOMIC DNA]</scope>
    <source>
        <strain evidence="4">a4</strain>
    </source>
</reference>